<keyword evidence="4" id="KW-1185">Reference proteome</keyword>
<dbReference type="EMBL" id="KZ679136">
    <property type="protein sequence ID" value="PTB74199.1"/>
    <property type="molecule type" value="Genomic_DNA"/>
</dbReference>
<proteinExistence type="predicted"/>
<feature type="transmembrane region" description="Helical" evidence="2">
    <location>
        <begin position="89"/>
        <end position="111"/>
    </location>
</feature>
<evidence type="ECO:0000256" key="1">
    <source>
        <dbReference type="SAM" id="MobiDB-lite"/>
    </source>
</evidence>
<sequence>MSFKEKQRPAYGVLRDPAAGPRSPMSKQMCVCDRNRASGEMQRRLAWRFDGVNGMGSGRLNCTRLATIWLTRQRRDDPTRHCTSMCCSIVRGMVSINTVASLMGFLLFMILQTRVANELKAVSSAFIAS</sequence>
<gene>
    <name evidence="3" type="ORF">M440DRAFT_1403560</name>
</gene>
<evidence type="ECO:0000256" key="2">
    <source>
        <dbReference type="SAM" id="Phobius"/>
    </source>
</evidence>
<dbReference type="Proteomes" id="UP000240760">
    <property type="component" value="Unassembled WGS sequence"/>
</dbReference>
<protein>
    <submittedName>
        <fullName evidence="3">Uncharacterized protein</fullName>
    </submittedName>
</protein>
<evidence type="ECO:0000313" key="3">
    <source>
        <dbReference type="EMBL" id="PTB74199.1"/>
    </source>
</evidence>
<keyword evidence="2" id="KW-1133">Transmembrane helix</keyword>
<evidence type="ECO:0000313" key="4">
    <source>
        <dbReference type="Proteomes" id="UP000240760"/>
    </source>
</evidence>
<reference evidence="3 4" key="1">
    <citation type="submission" date="2016-07" db="EMBL/GenBank/DDBJ databases">
        <title>Multiple horizontal gene transfer events from other fungi enriched the ability of initially mycotrophic Trichoderma (Ascomycota) to feed on dead plant biomass.</title>
        <authorList>
            <consortium name="DOE Joint Genome Institute"/>
            <person name="Aerts A."/>
            <person name="Atanasova L."/>
            <person name="Chenthamara K."/>
            <person name="Zhang J."/>
            <person name="Grujic M."/>
            <person name="Henrissat B."/>
            <person name="Kuo A."/>
            <person name="Salamov A."/>
            <person name="Lipzen A."/>
            <person name="Labutti K."/>
            <person name="Barry K."/>
            <person name="Miao Y."/>
            <person name="Rahimi M.J."/>
            <person name="Shen Q."/>
            <person name="Grigoriev I.V."/>
            <person name="Kubicek C.P."/>
            <person name="Druzhinina I.S."/>
        </authorList>
    </citation>
    <scope>NUCLEOTIDE SEQUENCE [LARGE SCALE GENOMIC DNA]</scope>
    <source>
        <strain evidence="3 4">ATCC 18648</strain>
    </source>
</reference>
<accession>A0A2T4BXZ8</accession>
<organism evidence="3 4">
    <name type="scientific">Trichoderma longibrachiatum ATCC 18648</name>
    <dbReference type="NCBI Taxonomy" id="983965"/>
    <lineage>
        <taxon>Eukaryota</taxon>
        <taxon>Fungi</taxon>
        <taxon>Dikarya</taxon>
        <taxon>Ascomycota</taxon>
        <taxon>Pezizomycotina</taxon>
        <taxon>Sordariomycetes</taxon>
        <taxon>Hypocreomycetidae</taxon>
        <taxon>Hypocreales</taxon>
        <taxon>Hypocreaceae</taxon>
        <taxon>Trichoderma</taxon>
    </lineage>
</organism>
<dbReference type="AlphaFoldDB" id="A0A2T4BXZ8"/>
<keyword evidence="2" id="KW-0472">Membrane</keyword>
<feature type="region of interest" description="Disordered" evidence="1">
    <location>
        <begin position="1"/>
        <end position="27"/>
    </location>
</feature>
<keyword evidence="2" id="KW-0812">Transmembrane</keyword>
<name>A0A2T4BXZ8_TRILO</name>